<comment type="similarity">
    <text evidence="2 17">Belongs to the peptidase A24 family.</text>
</comment>
<dbReference type="InterPro" id="IPR050882">
    <property type="entry name" value="Prepilin_peptidase/N-MTase"/>
</dbReference>
<dbReference type="EC" id="3.4.23.43" evidence="15 18"/>
<keyword evidence="6 18" id="KW-0645">Protease</keyword>
<feature type="domain" description="Prepilin type IV endopeptidase peptidase" evidence="20">
    <location>
        <begin position="138"/>
        <end position="247"/>
    </location>
</feature>
<comment type="function">
    <text evidence="18">Plays an essential role in type IV pili and type II pseudopili formation by proteolytically removing the leader sequence from substrate proteins and subsequently monomethylating the alpha-amino group of the newly exposed N-terminal phenylalanine.</text>
</comment>
<dbReference type="PRINTS" id="PR00864">
    <property type="entry name" value="PREPILNPTASE"/>
</dbReference>
<keyword evidence="12 19" id="KW-0472">Membrane</keyword>
<feature type="transmembrane region" description="Helical" evidence="19">
    <location>
        <begin position="165"/>
        <end position="198"/>
    </location>
</feature>
<gene>
    <name evidence="22" type="ORF">EVA68_01210</name>
</gene>
<dbReference type="Proteomes" id="UP000316199">
    <property type="component" value="Unassembled WGS sequence"/>
</dbReference>
<evidence type="ECO:0000259" key="20">
    <source>
        <dbReference type="Pfam" id="PF01478"/>
    </source>
</evidence>
<dbReference type="AlphaFoldDB" id="A0A520S4U2"/>
<keyword evidence="10 18" id="KW-0378">Hydrolase</keyword>
<dbReference type="Gene3D" id="1.20.120.1220">
    <property type="match status" value="1"/>
</dbReference>
<dbReference type="GO" id="GO:0006465">
    <property type="term" value="P:signal peptide processing"/>
    <property type="evidence" value="ECO:0007669"/>
    <property type="project" value="TreeGrafter"/>
</dbReference>
<evidence type="ECO:0000313" key="23">
    <source>
        <dbReference type="Proteomes" id="UP000316199"/>
    </source>
</evidence>
<dbReference type="PANTHER" id="PTHR30487">
    <property type="entry name" value="TYPE 4 PREPILIN-LIKE PROTEINS LEADER PEPTIDE-PROCESSING ENZYME"/>
    <property type="match status" value="1"/>
</dbReference>
<name>A0A520S4U2_9GAMM</name>
<keyword evidence="13 18" id="KW-0511">Multifunctional enzyme</keyword>
<accession>A0A520S4U2</accession>
<evidence type="ECO:0000256" key="13">
    <source>
        <dbReference type="ARBA" id="ARBA00023268"/>
    </source>
</evidence>
<feature type="transmembrane region" description="Helical" evidence="19">
    <location>
        <begin position="234"/>
        <end position="252"/>
    </location>
</feature>
<organism evidence="22 23">
    <name type="scientific">OM182 bacterium</name>
    <dbReference type="NCBI Taxonomy" id="2510334"/>
    <lineage>
        <taxon>Bacteria</taxon>
        <taxon>Pseudomonadati</taxon>
        <taxon>Pseudomonadota</taxon>
        <taxon>Gammaproteobacteria</taxon>
        <taxon>OMG group</taxon>
        <taxon>OM182 clade</taxon>
    </lineage>
</organism>
<evidence type="ECO:0000256" key="5">
    <source>
        <dbReference type="ARBA" id="ARBA00022603"/>
    </source>
</evidence>
<evidence type="ECO:0000256" key="10">
    <source>
        <dbReference type="ARBA" id="ARBA00022801"/>
    </source>
</evidence>
<evidence type="ECO:0000256" key="12">
    <source>
        <dbReference type="ARBA" id="ARBA00023136"/>
    </source>
</evidence>
<evidence type="ECO:0000256" key="7">
    <source>
        <dbReference type="ARBA" id="ARBA00022679"/>
    </source>
</evidence>
<evidence type="ECO:0000256" key="3">
    <source>
        <dbReference type="ARBA" id="ARBA00022475"/>
    </source>
</evidence>
<dbReference type="GO" id="GO:0005886">
    <property type="term" value="C:plasma membrane"/>
    <property type="evidence" value="ECO:0007669"/>
    <property type="project" value="UniProtKB-SubCell"/>
</dbReference>
<keyword evidence="5 18" id="KW-0489">Methyltransferase</keyword>
<dbReference type="GO" id="GO:0008168">
    <property type="term" value="F:methyltransferase activity"/>
    <property type="evidence" value="ECO:0007669"/>
    <property type="project" value="UniProtKB-KW"/>
</dbReference>
<dbReference type="FunFam" id="1.20.120.1220:FF:000001">
    <property type="entry name" value="Type 4 prepilin-like proteins leader peptide-processing enzyme"/>
    <property type="match status" value="1"/>
</dbReference>
<feature type="domain" description="Prepilin peptidase A24 N-terminal" evidence="21">
    <location>
        <begin position="22"/>
        <end position="125"/>
    </location>
</feature>
<sequence>MIEDLSLFHAQHPIIVTSAALILGLCIGSFLNVVILRLPLILRRQWVAEAHRILNLELSSENNYVTLTRPYSHCPTCKQGILPWHNIPILSYVMLNGKCASCGVKISSRYPVVELITSLLTAFTINAFGITYSGLFGCLFTWALITLSFIDHDTNLLPDDITLPSLWLGLFANFFELFVDFRSAFIGAILGYVFLWFIHHTYKLVMRKEGIGYGDFKLLALIGAWLGWQPLFLIVFLASIVGLIFTISRVLLSRNQIRSIAFGPYLASAGWVMMIWGDVIMDWYLMLIGLR</sequence>
<dbReference type="EC" id="2.1.1.-" evidence="18"/>
<reference evidence="22 23" key="1">
    <citation type="submission" date="2019-02" db="EMBL/GenBank/DDBJ databases">
        <title>Prokaryotic population dynamics and viral predation in marine succession experiment using metagenomics: the confinement effect.</title>
        <authorList>
            <person name="Haro-Moreno J.M."/>
            <person name="Rodriguez-Valera F."/>
            <person name="Lopez-Perez M."/>
        </authorList>
    </citation>
    <scope>NUCLEOTIDE SEQUENCE [LARGE SCALE GENOMIC DNA]</scope>
    <source>
        <strain evidence="22">MED-G157</strain>
    </source>
</reference>
<evidence type="ECO:0000256" key="14">
    <source>
        <dbReference type="ARBA" id="ARBA00050401"/>
    </source>
</evidence>
<keyword evidence="11 19" id="KW-1133">Transmembrane helix</keyword>
<evidence type="ECO:0000256" key="16">
    <source>
        <dbReference type="ARBA" id="ARBA00071870"/>
    </source>
</evidence>
<dbReference type="GO" id="GO:0032259">
    <property type="term" value="P:methylation"/>
    <property type="evidence" value="ECO:0007669"/>
    <property type="project" value="UniProtKB-KW"/>
</dbReference>
<dbReference type="EMBL" id="SHAG01000002">
    <property type="protein sequence ID" value="RZO77498.1"/>
    <property type="molecule type" value="Genomic_DNA"/>
</dbReference>
<dbReference type="GO" id="GO:0004190">
    <property type="term" value="F:aspartic-type endopeptidase activity"/>
    <property type="evidence" value="ECO:0007669"/>
    <property type="project" value="UniProtKB-EC"/>
</dbReference>
<comment type="caution">
    <text evidence="22">The sequence shown here is derived from an EMBL/GenBank/DDBJ whole genome shotgun (WGS) entry which is preliminary data.</text>
</comment>
<dbReference type="InterPro" id="IPR000045">
    <property type="entry name" value="Prepilin_IV_endopep_pep"/>
</dbReference>
<feature type="transmembrane region" description="Helical" evidence="19">
    <location>
        <begin position="115"/>
        <end position="145"/>
    </location>
</feature>
<evidence type="ECO:0000256" key="15">
    <source>
        <dbReference type="ARBA" id="ARBA00067082"/>
    </source>
</evidence>
<evidence type="ECO:0000256" key="17">
    <source>
        <dbReference type="RuleBase" id="RU003793"/>
    </source>
</evidence>
<evidence type="ECO:0000256" key="2">
    <source>
        <dbReference type="ARBA" id="ARBA00005801"/>
    </source>
</evidence>
<comment type="catalytic activity">
    <reaction evidence="14 18">
        <text>Typically cleaves a -Gly-|-Phe- bond to release an N-terminal, basic peptide of 5-8 residues from type IV prepilin, and then N-methylates the new N-terminal amino group, the methyl donor being S-adenosyl-L-methionine.</text>
        <dbReference type="EC" id="3.4.23.43"/>
    </reaction>
</comment>
<evidence type="ECO:0000256" key="8">
    <source>
        <dbReference type="ARBA" id="ARBA00022691"/>
    </source>
</evidence>
<keyword evidence="9 18" id="KW-0812">Transmembrane</keyword>
<dbReference type="InterPro" id="IPR014032">
    <property type="entry name" value="Peptidase_A24A_bac"/>
</dbReference>
<protein>
    <recommendedName>
        <fullName evidence="16 18">Prepilin leader peptidase/N-methyltransferase</fullName>
        <ecNumber evidence="18">2.1.1.-</ecNumber>
        <ecNumber evidence="15 18">3.4.23.43</ecNumber>
    </recommendedName>
</protein>
<feature type="transmembrane region" description="Helical" evidence="19">
    <location>
        <begin position="264"/>
        <end position="286"/>
    </location>
</feature>
<evidence type="ECO:0000256" key="11">
    <source>
        <dbReference type="ARBA" id="ARBA00022989"/>
    </source>
</evidence>
<feature type="transmembrane region" description="Helical" evidence="19">
    <location>
        <begin position="14"/>
        <end position="36"/>
    </location>
</feature>
<comment type="subcellular location">
    <subcellularLocation>
        <location evidence="1">Cell inner membrane</location>
        <topology evidence="1">Multi-pass membrane protein</topology>
    </subcellularLocation>
    <subcellularLocation>
        <location evidence="18">Cell membrane</location>
        <topology evidence="18">Multi-pass membrane protein</topology>
    </subcellularLocation>
</comment>
<evidence type="ECO:0000256" key="18">
    <source>
        <dbReference type="RuleBase" id="RU003794"/>
    </source>
</evidence>
<evidence type="ECO:0000256" key="1">
    <source>
        <dbReference type="ARBA" id="ARBA00004429"/>
    </source>
</evidence>
<dbReference type="PANTHER" id="PTHR30487:SF0">
    <property type="entry name" value="PREPILIN LEADER PEPTIDASE_N-METHYLTRANSFERASE-RELATED"/>
    <property type="match status" value="1"/>
</dbReference>
<evidence type="ECO:0000259" key="21">
    <source>
        <dbReference type="Pfam" id="PF06750"/>
    </source>
</evidence>
<keyword evidence="8" id="KW-0949">S-adenosyl-L-methionine</keyword>
<evidence type="ECO:0000256" key="9">
    <source>
        <dbReference type="ARBA" id="ARBA00022692"/>
    </source>
</evidence>
<evidence type="ECO:0000256" key="19">
    <source>
        <dbReference type="SAM" id="Phobius"/>
    </source>
</evidence>
<dbReference type="Pfam" id="PF06750">
    <property type="entry name" value="A24_N_bact"/>
    <property type="match status" value="1"/>
</dbReference>
<dbReference type="Pfam" id="PF01478">
    <property type="entry name" value="Peptidase_A24"/>
    <property type="match status" value="1"/>
</dbReference>
<feature type="transmembrane region" description="Helical" evidence="19">
    <location>
        <begin position="210"/>
        <end position="228"/>
    </location>
</feature>
<proteinExistence type="inferred from homology"/>
<evidence type="ECO:0000256" key="4">
    <source>
        <dbReference type="ARBA" id="ARBA00022519"/>
    </source>
</evidence>
<evidence type="ECO:0000313" key="22">
    <source>
        <dbReference type="EMBL" id="RZO77498.1"/>
    </source>
</evidence>
<dbReference type="InterPro" id="IPR010627">
    <property type="entry name" value="Prepilin_pept_A24_N"/>
</dbReference>
<keyword evidence="4" id="KW-0997">Cell inner membrane</keyword>
<keyword evidence="3" id="KW-1003">Cell membrane</keyword>
<keyword evidence="7 18" id="KW-0808">Transferase</keyword>
<evidence type="ECO:0000256" key="6">
    <source>
        <dbReference type="ARBA" id="ARBA00022670"/>
    </source>
</evidence>